<dbReference type="Proteomes" id="UP000265515">
    <property type="component" value="Unassembled WGS sequence"/>
</dbReference>
<dbReference type="Gramene" id="GBG72925">
    <property type="protein sequence ID" value="GBG72925"/>
    <property type="gene ID" value="CBR_g12647"/>
</dbReference>
<gene>
    <name evidence="2" type="ORF">CBR_g12647</name>
</gene>
<proteinExistence type="predicted"/>
<feature type="region of interest" description="Disordered" evidence="1">
    <location>
        <begin position="178"/>
        <end position="205"/>
    </location>
</feature>
<evidence type="ECO:0000313" key="2">
    <source>
        <dbReference type="EMBL" id="GBG72925.1"/>
    </source>
</evidence>
<dbReference type="OrthoDB" id="2012960at2759"/>
<dbReference type="EMBL" id="BFEA01000174">
    <property type="protein sequence ID" value="GBG72925.1"/>
    <property type="molecule type" value="Genomic_DNA"/>
</dbReference>
<keyword evidence="3" id="KW-1185">Reference proteome</keyword>
<accession>A0A388KS75</accession>
<protein>
    <submittedName>
        <fullName evidence="2">Uncharacterized protein</fullName>
    </submittedName>
</protein>
<dbReference type="AlphaFoldDB" id="A0A388KS75"/>
<organism evidence="2 3">
    <name type="scientific">Chara braunii</name>
    <name type="common">Braun's stonewort</name>
    <dbReference type="NCBI Taxonomy" id="69332"/>
    <lineage>
        <taxon>Eukaryota</taxon>
        <taxon>Viridiplantae</taxon>
        <taxon>Streptophyta</taxon>
        <taxon>Charophyceae</taxon>
        <taxon>Charales</taxon>
        <taxon>Characeae</taxon>
        <taxon>Chara</taxon>
    </lineage>
</organism>
<feature type="region of interest" description="Disordered" evidence="1">
    <location>
        <begin position="288"/>
        <end position="328"/>
    </location>
</feature>
<name>A0A388KS75_CHABU</name>
<feature type="compositionally biased region" description="Basic and acidic residues" evidence="1">
    <location>
        <begin position="297"/>
        <end position="310"/>
    </location>
</feature>
<reference evidence="2 3" key="1">
    <citation type="journal article" date="2018" name="Cell">
        <title>The Chara Genome: Secondary Complexity and Implications for Plant Terrestrialization.</title>
        <authorList>
            <person name="Nishiyama T."/>
            <person name="Sakayama H."/>
            <person name="Vries J.D."/>
            <person name="Buschmann H."/>
            <person name="Saint-Marcoux D."/>
            <person name="Ullrich K.K."/>
            <person name="Haas F.B."/>
            <person name="Vanderstraeten L."/>
            <person name="Becker D."/>
            <person name="Lang D."/>
            <person name="Vosolsobe S."/>
            <person name="Rombauts S."/>
            <person name="Wilhelmsson P.K.I."/>
            <person name="Janitza P."/>
            <person name="Kern R."/>
            <person name="Heyl A."/>
            <person name="Rumpler F."/>
            <person name="Villalobos L.I.A.C."/>
            <person name="Clay J.M."/>
            <person name="Skokan R."/>
            <person name="Toyoda A."/>
            <person name="Suzuki Y."/>
            <person name="Kagoshima H."/>
            <person name="Schijlen E."/>
            <person name="Tajeshwar N."/>
            <person name="Catarino B."/>
            <person name="Hetherington A.J."/>
            <person name="Saltykova A."/>
            <person name="Bonnot C."/>
            <person name="Breuninger H."/>
            <person name="Symeonidi A."/>
            <person name="Radhakrishnan G.V."/>
            <person name="Van Nieuwerburgh F."/>
            <person name="Deforce D."/>
            <person name="Chang C."/>
            <person name="Karol K.G."/>
            <person name="Hedrich R."/>
            <person name="Ulvskov P."/>
            <person name="Glockner G."/>
            <person name="Delwiche C.F."/>
            <person name="Petrasek J."/>
            <person name="Van de Peer Y."/>
            <person name="Friml J."/>
            <person name="Beilby M."/>
            <person name="Dolan L."/>
            <person name="Kohara Y."/>
            <person name="Sugano S."/>
            <person name="Fujiyama A."/>
            <person name="Delaux P.-M."/>
            <person name="Quint M."/>
            <person name="TheiBen G."/>
            <person name="Hagemann M."/>
            <person name="Harholt J."/>
            <person name="Dunand C."/>
            <person name="Zachgo S."/>
            <person name="Langdale J."/>
            <person name="Maumus F."/>
            <person name="Straeten D.V.D."/>
            <person name="Gould S.B."/>
            <person name="Rensing S.A."/>
        </authorList>
    </citation>
    <scope>NUCLEOTIDE SEQUENCE [LARGE SCALE GENOMIC DNA]</scope>
    <source>
        <strain evidence="2 3">S276</strain>
    </source>
</reference>
<evidence type="ECO:0000313" key="3">
    <source>
        <dbReference type="Proteomes" id="UP000265515"/>
    </source>
</evidence>
<feature type="compositionally biased region" description="Basic residues" evidence="1">
    <location>
        <begin position="192"/>
        <end position="205"/>
    </location>
</feature>
<comment type="caution">
    <text evidence="2">The sequence shown here is derived from an EMBL/GenBank/DDBJ whole genome shotgun (WGS) entry which is preliminary data.</text>
</comment>
<sequence length="328" mass="36882">MDHHHHADHTELHCIGKRCFHSPHDNYVTPPYFDIPLARGQKVGGRDYRWKLSLSAKEDCRALSLSKPWPQLRPRLSVTRSFAFPQCLRLGDDARWKWRWIPLTVSLGLKTRNYDWDKLQSHHEANDSDFSLKQDQGAIHLVPLAGIKVLSPVLGKLGDTCKTAKLCLSVEKCKRETSDGESLSTRPSLVKTRQRGRGGPKGSAKRMKMGLKLMTMLGMRMKSDPTKKGASASSDPGARTRFVEDTRAYLDGMDYKGIQRMCKMENIPYVRKSQAVEALVEKRAMLAYDRTGSEASEGEKAVEKEKKEESSGNDSDESAENSEVSSSE</sequence>
<evidence type="ECO:0000256" key="1">
    <source>
        <dbReference type="SAM" id="MobiDB-lite"/>
    </source>
</evidence>